<dbReference type="AlphaFoldDB" id="A0AAN9QH96"/>
<comment type="caution">
    <text evidence="1">The sequence shown here is derived from an EMBL/GenBank/DDBJ whole genome shotgun (WGS) entry which is preliminary data.</text>
</comment>
<evidence type="ECO:0000313" key="2">
    <source>
        <dbReference type="Proteomes" id="UP001367508"/>
    </source>
</evidence>
<name>A0AAN9QH96_CANGL</name>
<sequence>MAACNSTMVMEPAILTTRANPKTNLAPGRSHSLLHLPGIVWSLFLWEQQAVTQACLLQSEGNVVVIKCGYFLDHFEPFNYIDEYLDIDLCVQSTVLWKNVKES</sequence>
<accession>A0AAN9QH96</accession>
<dbReference type="Proteomes" id="UP001367508">
    <property type="component" value="Unassembled WGS sequence"/>
</dbReference>
<gene>
    <name evidence="1" type="ORF">VNO77_25622</name>
</gene>
<organism evidence="1 2">
    <name type="scientific">Canavalia gladiata</name>
    <name type="common">Sword bean</name>
    <name type="synonym">Dolichos gladiatus</name>
    <dbReference type="NCBI Taxonomy" id="3824"/>
    <lineage>
        <taxon>Eukaryota</taxon>
        <taxon>Viridiplantae</taxon>
        <taxon>Streptophyta</taxon>
        <taxon>Embryophyta</taxon>
        <taxon>Tracheophyta</taxon>
        <taxon>Spermatophyta</taxon>
        <taxon>Magnoliopsida</taxon>
        <taxon>eudicotyledons</taxon>
        <taxon>Gunneridae</taxon>
        <taxon>Pentapetalae</taxon>
        <taxon>rosids</taxon>
        <taxon>fabids</taxon>
        <taxon>Fabales</taxon>
        <taxon>Fabaceae</taxon>
        <taxon>Papilionoideae</taxon>
        <taxon>50 kb inversion clade</taxon>
        <taxon>NPAAA clade</taxon>
        <taxon>indigoferoid/millettioid clade</taxon>
        <taxon>Phaseoleae</taxon>
        <taxon>Canavalia</taxon>
    </lineage>
</organism>
<proteinExistence type="predicted"/>
<keyword evidence="2" id="KW-1185">Reference proteome</keyword>
<evidence type="ECO:0000313" key="1">
    <source>
        <dbReference type="EMBL" id="KAK7331398.1"/>
    </source>
</evidence>
<protein>
    <submittedName>
        <fullName evidence="1">Uncharacterized protein</fullName>
    </submittedName>
</protein>
<dbReference type="EMBL" id="JAYMYQ010000005">
    <property type="protein sequence ID" value="KAK7331398.1"/>
    <property type="molecule type" value="Genomic_DNA"/>
</dbReference>
<reference evidence="1 2" key="1">
    <citation type="submission" date="2024-01" db="EMBL/GenBank/DDBJ databases">
        <title>The genomes of 5 underutilized Papilionoideae crops provide insights into root nodulation and disease resistanc.</title>
        <authorList>
            <person name="Jiang F."/>
        </authorList>
    </citation>
    <scope>NUCLEOTIDE SEQUENCE [LARGE SCALE GENOMIC DNA]</scope>
    <source>
        <strain evidence="1">LVBAO_FW01</strain>
        <tissue evidence="1">Leaves</tissue>
    </source>
</reference>